<evidence type="ECO:0008006" key="6">
    <source>
        <dbReference type="Google" id="ProtNLM"/>
    </source>
</evidence>
<dbReference type="EMBL" id="RJVJ01000001">
    <property type="protein sequence ID" value="ROR46830.1"/>
    <property type="molecule type" value="Genomic_DNA"/>
</dbReference>
<dbReference type="Gene3D" id="1.10.530.10">
    <property type="match status" value="1"/>
</dbReference>
<dbReference type="Proteomes" id="UP000267408">
    <property type="component" value="Unassembled WGS sequence"/>
</dbReference>
<protein>
    <recommendedName>
        <fullName evidence="6">Transglycosylase-like protein with SLT domain</fullName>
    </recommendedName>
</protein>
<organism evidence="3 4">
    <name type="scientific">Kitasatospora cineracea</name>
    <dbReference type="NCBI Taxonomy" id="88074"/>
    <lineage>
        <taxon>Bacteria</taxon>
        <taxon>Bacillati</taxon>
        <taxon>Actinomycetota</taxon>
        <taxon>Actinomycetes</taxon>
        <taxon>Kitasatosporales</taxon>
        <taxon>Streptomycetaceae</taxon>
        <taxon>Kitasatospora</taxon>
    </lineage>
</organism>
<evidence type="ECO:0000313" key="2">
    <source>
        <dbReference type="EMBL" id="ROR46830.1"/>
    </source>
</evidence>
<keyword evidence="4" id="KW-1185">Reference proteome</keyword>
<name>A0A3N4RVM2_9ACTN</name>
<sequence>MAERGAKWPWVAVALAVLGIWLYERGGDHAPAPGAAPAASSGAAAPSGASPAPSSGPASGAARAPDDYTPPRFAPEVQKYAAEAGVNPQLVMAILFNEAYKPHGPEVERAWQKMKPDASFGVANMHRAAYDETRRGRPFADRPWEDLPDDPALAVRAAAWHLHDLGAQLPAHWSGPYTRDELMALGYNTGAGNMLAFARGVNPGAEARSYLDRLHDNWSKSADALAAH</sequence>
<evidence type="ECO:0000256" key="1">
    <source>
        <dbReference type="SAM" id="MobiDB-lite"/>
    </source>
</evidence>
<evidence type="ECO:0000313" key="3">
    <source>
        <dbReference type="EMBL" id="RPE36996.1"/>
    </source>
</evidence>
<evidence type="ECO:0000313" key="4">
    <source>
        <dbReference type="Proteomes" id="UP000266906"/>
    </source>
</evidence>
<dbReference type="InterPro" id="IPR023346">
    <property type="entry name" value="Lysozyme-like_dom_sf"/>
</dbReference>
<dbReference type="RefSeq" id="WP_208765581.1">
    <property type="nucleotide sequence ID" value="NZ_JBEYIY010000065.1"/>
</dbReference>
<comment type="caution">
    <text evidence="3">The sequence shown here is derived from an EMBL/GenBank/DDBJ whole genome shotgun (WGS) entry which is preliminary data.</text>
</comment>
<dbReference type="EMBL" id="RKQG01000001">
    <property type="protein sequence ID" value="RPE36996.1"/>
    <property type="molecule type" value="Genomic_DNA"/>
</dbReference>
<feature type="region of interest" description="Disordered" evidence="1">
    <location>
        <begin position="31"/>
        <end position="72"/>
    </location>
</feature>
<accession>A0A3N4RVM2</accession>
<dbReference type="Proteomes" id="UP000266906">
    <property type="component" value="Unassembled WGS sequence"/>
</dbReference>
<dbReference type="SUPFAM" id="SSF53955">
    <property type="entry name" value="Lysozyme-like"/>
    <property type="match status" value="1"/>
</dbReference>
<feature type="compositionally biased region" description="Low complexity" evidence="1">
    <location>
        <begin position="31"/>
        <end position="62"/>
    </location>
</feature>
<evidence type="ECO:0000313" key="5">
    <source>
        <dbReference type="Proteomes" id="UP000267408"/>
    </source>
</evidence>
<gene>
    <name evidence="3" type="ORF">EDD38_5378</name>
    <name evidence="2" type="ORF">EDD39_5121</name>
</gene>
<proteinExistence type="predicted"/>
<reference evidence="4 5" key="1">
    <citation type="submission" date="2018-11" db="EMBL/GenBank/DDBJ databases">
        <title>Sequencing the genomes of 1000 actinobacteria strains.</title>
        <authorList>
            <person name="Klenk H.-P."/>
        </authorList>
    </citation>
    <scope>NUCLEOTIDE SEQUENCE [LARGE SCALE GENOMIC DNA]</scope>
    <source>
        <strain evidence="2 5">DSM 44780</strain>
        <strain evidence="3 4">DSM 44781</strain>
    </source>
</reference>
<accession>A0A8G1UN31</accession>
<dbReference type="AlphaFoldDB" id="A0A3N4RVM2"/>